<keyword evidence="6 8" id="KW-0807">Transducer</keyword>
<evidence type="ECO:0000259" key="10">
    <source>
        <dbReference type="PROSITE" id="PS50111"/>
    </source>
</evidence>
<sequence>MKIKWKIVSASVGIIVLLTLSIVFFTHEEVNSLVFSESSEELQNYSNMGLQLFERAYEGSWSVKEGKLFKGDTQINENYELIDDFTKETQVLATVFQNDTRIATNVQDESGKRMIGTQASAEVIEQVIKQGKPYLGAADILGKSAQTYYVPIMDESGAVIGMWFVGVYTNVVSEKIDNAMIFIILLAGVLLVVGVVVSYLLGNAIAKGIKLIQDRLQLMEEGKFNFQFEDKLLNRKDEVGAIARSSNNMQKKIAEIMRNIQLESENVKGISSQTFKRMEEVHGNIEDISATTEELSAGMEETSASTEEMNASTYEIESEVSNMKDRTLHGENLASEIKQRAGKLKDETGKSHQNAIEIYDRTNVQLRESIKRTGAIEEIKELSQTILQITSQTNLLALNAAIEAARAGEAGKGFAVVADEIRVLAENSKNAVSRINDITYNVSEAVESVVQDSKALLDFVDNQVLNDYKMLIDTSKQYDQDADSVQNVVTEINVIAEQLYETIQQMRQAIDEITTAAGEGAQGTTDIATRVTEIASKTDDVLHQSMENQKSAEKLDEMVGFFQL</sequence>
<keyword evidence="2" id="KW-1003">Cell membrane</keyword>
<evidence type="ECO:0000256" key="8">
    <source>
        <dbReference type="PROSITE-ProRule" id="PRU00284"/>
    </source>
</evidence>
<dbReference type="InterPro" id="IPR029151">
    <property type="entry name" value="Sensor-like_sf"/>
</dbReference>
<evidence type="ECO:0000256" key="1">
    <source>
        <dbReference type="ARBA" id="ARBA00004651"/>
    </source>
</evidence>
<evidence type="ECO:0000256" key="5">
    <source>
        <dbReference type="ARBA" id="ARBA00023136"/>
    </source>
</evidence>
<feature type="transmembrane region" description="Helical" evidence="9">
    <location>
        <begin position="179"/>
        <end position="201"/>
    </location>
</feature>
<feature type="transmembrane region" description="Helical" evidence="9">
    <location>
        <begin position="7"/>
        <end position="26"/>
    </location>
</feature>
<dbReference type="PATRIC" id="fig|1216932.3.peg.627"/>
<keyword evidence="3 9" id="KW-0812">Transmembrane</keyword>
<dbReference type="EMBL" id="HG917868">
    <property type="protein sequence ID" value="CDM67803.1"/>
    <property type="molecule type" value="Genomic_DNA"/>
</dbReference>
<dbReference type="InterPro" id="IPR004089">
    <property type="entry name" value="MCPsignal_dom"/>
</dbReference>
<dbReference type="InterPro" id="IPR033463">
    <property type="entry name" value="sCache_3"/>
</dbReference>
<evidence type="ECO:0000256" key="2">
    <source>
        <dbReference type="ARBA" id="ARBA00022475"/>
    </source>
</evidence>
<organism evidence="12 13">
    <name type="scientific">Clostridium bornimense</name>
    <dbReference type="NCBI Taxonomy" id="1216932"/>
    <lineage>
        <taxon>Bacteria</taxon>
        <taxon>Bacillati</taxon>
        <taxon>Bacillota</taxon>
        <taxon>Clostridia</taxon>
        <taxon>Eubacteriales</taxon>
        <taxon>Clostridiaceae</taxon>
        <taxon>Clostridium</taxon>
    </lineage>
</organism>
<dbReference type="Pfam" id="PF17202">
    <property type="entry name" value="sCache_3_3"/>
    <property type="match status" value="1"/>
</dbReference>
<evidence type="ECO:0000256" key="6">
    <source>
        <dbReference type="ARBA" id="ARBA00023224"/>
    </source>
</evidence>
<proteinExistence type="inferred from homology"/>
<dbReference type="SUPFAM" id="SSF103190">
    <property type="entry name" value="Sensory domain-like"/>
    <property type="match status" value="1"/>
</dbReference>
<evidence type="ECO:0000256" key="7">
    <source>
        <dbReference type="ARBA" id="ARBA00029447"/>
    </source>
</evidence>
<keyword evidence="4 9" id="KW-1133">Transmembrane helix</keyword>
<accession>W6RU28</accession>
<protein>
    <submittedName>
        <fullName evidence="12">Methyl-accepting chemotaxis sensory transducer</fullName>
    </submittedName>
</protein>
<dbReference type="Gene3D" id="3.30.450.20">
    <property type="entry name" value="PAS domain"/>
    <property type="match status" value="1"/>
</dbReference>
<keyword evidence="13" id="KW-1185">Reference proteome</keyword>
<evidence type="ECO:0000256" key="3">
    <source>
        <dbReference type="ARBA" id="ARBA00022692"/>
    </source>
</evidence>
<dbReference type="AlphaFoldDB" id="W6RU28"/>
<name>W6RU28_9CLOT</name>
<dbReference type="SMART" id="SM00283">
    <property type="entry name" value="MA"/>
    <property type="match status" value="1"/>
</dbReference>
<dbReference type="GO" id="GO:0005886">
    <property type="term" value="C:plasma membrane"/>
    <property type="evidence" value="ECO:0007669"/>
    <property type="project" value="UniProtKB-SubCell"/>
</dbReference>
<dbReference type="Pfam" id="PF00015">
    <property type="entry name" value="MCPsignal"/>
    <property type="match status" value="1"/>
</dbReference>
<evidence type="ECO:0000313" key="12">
    <source>
        <dbReference type="EMBL" id="CDM67803.1"/>
    </source>
</evidence>
<keyword evidence="5 9" id="KW-0472">Membrane</keyword>
<evidence type="ECO:0000256" key="4">
    <source>
        <dbReference type="ARBA" id="ARBA00022989"/>
    </source>
</evidence>
<feature type="domain" description="Methyl-accepting transducer" evidence="10">
    <location>
        <begin position="277"/>
        <end position="528"/>
    </location>
</feature>
<dbReference type="HOGENOM" id="CLU_000445_107_19_9"/>
<dbReference type="eggNOG" id="COG0840">
    <property type="taxonomic scope" value="Bacteria"/>
</dbReference>
<evidence type="ECO:0000313" key="13">
    <source>
        <dbReference type="Proteomes" id="UP000019426"/>
    </source>
</evidence>
<dbReference type="PROSITE" id="PS50111">
    <property type="entry name" value="CHEMOTAXIS_TRANSDUC_2"/>
    <property type="match status" value="1"/>
</dbReference>
<dbReference type="RefSeq" id="WP_044036377.1">
    <property type="nucleotide sequence ID" value="NZ_HG917868.1"/>
</dbReference>
<gene>
    <name evidence="12" type="ORF">CM240_0638</name>
</gene>
<evidence type="ECO:0000256" key="9">
    <source>
        <dbReference type="SAM" id="Phobius"/>
    </source>
</evidence>
<reference evidence="12 13" key="1">
    <citation type="submission" date="2013-11" db="EMBL/GenBank/DDBJ databases">
        <title>Complete genome sequence of Clostridum sp. M2/40.</title>
        <authorList>
            <person name="Wibberg D."/>
            <person name="Puehler A."/>
            <person name="Schlueter A."/>
        </authorList>
    </citation>
    <scope>NUCLEOTIDE SEQUENCE [LARGE SCALE GENOMIC DNA]</scope>
    <source>
        <strain evidence="13">M2/40</strain>
    </source>
</reference>
<comment type="subcellular location">
    <subcellularLocation>
        <location evidence="1">Cell membrane</location>
        <topology evidence="1">Multi-pass membrane protein</topology>
    </subcellularLocation>
</comment>
<dbReference type="SUPFAM" id="SSF58104">
    <property type="entry name" value="Methyl-accepting chemotaxis protein (MCP) signaling domain"/>
    <property type="match status" value="1"/>
</dbReference>
<dbReference type="PANTHER" id="PTHR32089">
    <property type="entry name" value="METHYL-ACCEPTING CHEMOTAXIS PROTEIN MCPB"/>
    <property type="match status" value="1"/>
</dbReference>
<comment type="similarity">
    <text evidence="7">Belongs to the methyl-accepting chemotaxis (MCP) protein family.</text>
</comment>
<dbReference type="GO" id="GO:0007165">
    <property type="term" value="P:signal transduction"/>
    <property type="evidence" value="ECO:0007669"/>
    <property type="project" value="UniProtKB-KW"/>
</dbReference>
<dbReference type="OrthoDB" id="9814363at2"/>
<feature type="domain" description="HAMP" evidence="11">
    <location>
        <begin position="203"/>
        <end position="258"/>
    </location>
</feature>
<dbReference type="PROSITE" id="PS50885">
    <property type="entry name" value="HAMP"/>
    <property type="match status" value="1"/>
</dbReference>
<dbReference type="Gene3D" id="1.10.287.950">
    <property type="entry name" value="Methyl-accepting chemotaxis protein"/>
    <property type="match status" value="1"/>
</dbReference>
<dbReference type="Proteomes" id="UP000019426">
    <property type="component" value="Chromosome M2/40_rep1"/>
</dbReference>
<dbReference type="InterPro" id="IPR003660">
    <property type="entry name" value="HAMP_dom"/>
</dbReference>
<dbReference type="PANTHER" id="PTHR32089:SF112">
    <property type="entry name" value="LYSOZYME-LIKE PROTEIN-RELATED"/>
    <property type="match status" value="1"/>
</dbReference>
<dbReference type="KEGG" id="clt:CM240_0638"/>
<dbReference type="STRING" id="1216932.CM240_0638"/>
<evidence type="ECO:0000259" key="11">
    <source>
        <dbReference type="PROSITE" id="PS50885"/>
    </source>
</evidence>